<dbReference type="EMBL" id="AWTC01000018">
    <property type="protein sequence ID" value="EST10757.1"/>
    <property type="molecule type" value="Genomic_DNA"/>
</dbReference>
<dbReference type="InterPro" id="IPR000835">
    <property type="entry name" value="HTH_MarR-typ"/>
</dbReference>
<dbReference type="PATRIC" id="fig|1395513.3.peg.3163"/>
<evidence type="ECO:0000259" key="2">
    <source>
        <dbReference type="PROSITE" id="PS50995"/>
    </source>
</evidence>
<dbReference type="GO" id="GO:0006950">
    <property type="term" value="P:response to stress"/>
    <property type="evidence" value="ECO:0007669"/>
    <property type="project" value="TreeGrafter"/>
</dbReference>
<dbReference type="InterPro" id="IPR039422">
    <property type="entry name" value="MarR/SlyA-like"/>
</dbReference>
<reference evidence="3 4" key="1">
    <citation type="journal article" date="2013" name="Genome Announc.">
        <title>Genome Sequence of Sporolactobacillus laevolacticus DSM442, an Efficient Polymer-Grade D-Lactate Producer from Agricultural Waste Cottonseed as a Nitrogen Source.</title>
        <authorList>
            <person name="Wang H."/>
            <person name="Wang L."/>
            <person name="Ju J."/>
            <person name="Yu B."/>
            <person name="Ma Y."/>
        </authorList>
    </citation>
    <scope>NUCLEOTIDE SEQUENCE [LARGE SCALE GENOMIC DNA]</scope>
    <source>
        <strain evidence="3 4">DSM 442</strain>
    </source>
</reference>
<evidence type="ECO:0000313" key="3">
    <source>
        <dbReference type="EMBL" id="EST10757.1"/>
    </source>
</evidence>
<dbReference type="Gene3D" id="1.10.10.10">
    <property type="entry name" value="Winged helix-like DNA-binding domain superfamily/Winged helix DNA-binding domain"/>
    <property type="match status" value="1"/>
</dbReference>
<dbReference type="Pfam" id="PF01047">
    <property type="entry name" value="MarR"/>
    <property type="match status" value="1"/>
</dbReference>
<evidence type="ECO:0000256" key="1">
    <source>
        <dbReference type="ARBA" id="ARBA00023125"/>
    </source>
</evidence>
<dbReference type="GO" id="GO:0003700">
    <property type="term" value="F:DNA-binding transcription factor activity"/>
    <property type="evidence" value="ECO:0007669"/>
    <property type="project" value="InterPro"/>
</dbReference>
<name>V6IUN9_9BACL</name>
<feature type="domain" description="HTH marR-type" evidence="2">
    <location>
        <begin position="13"/>
        <end position="144"/>
    </location>
</feature>
<dbReference type="GO" id="GO:0003677">
    <property type="term" value="F:DNA binding"/>
    <property type="evidence" value="ECO:0007669"/>
    <property type="project" value="UniProtKB-KW"/>
</dbReference>
<protein>
    <submittedName>
        <fullName evidence="3">MarR family transcriptional regulator</fullName>
    </submittedName>
</protein>
<dbReference type="InterPro" id="IPR036388">
    <property type="entry name" value="WH-like_DNA-bd_sf"/>
</dbReference>
<keyword evidence="4" id="KW-1185">Reference proteome</keyword>
<dbReference type="SMART" id="SM00347">
    <property type="entry name" value="HTH_MARR"/>
    <property type="match status" value="1"/>
</dbReference>
<sequence length="145" mass="16451">MKKKVEIAERKPSTCTFQNLHRASLAVTKIYDQKLSKSGLTINQFSLLKTINHISPVSVSDLALEIRLDRTTLVRNLKPLEKAGLVVDVSPKGTRNRQLQLTSDGIKRYESAELLWQEAQEHIEQQLGKDNLNTLISLLFQIETL</sequence>
<dbReference type="PANTHER" id="PTHR33164">
    <property type="entry name" value="TRANSCRIPTIONAL REGULATOR, MARR FAMILY"/>
    <property type="match status" value="1"/>
</dbReference>
<dbReference type="PANTHER" id="PTHR33164:SF105">
    <property type="entry name" value="TRANSCRIPTIONAL REPRESSOR PROTEIN-RELATED"/>
    <property type="match status" value="1"/>
</dbReference>
<evidence type="ECO:0000313" key="4">
    <source>
        <dbReference type="Proteomes" id="UP000018296"/>
    </source>
</evidence>
<accession>V6IUN9</accession>
<keyword evidence="1" id="KW-0238">DNA-binding</keyword>
<dbReference type="OrthoDB" id="165131at2"/>
<dbReference type="STRING" id="1395513.P343_15555"/>
<proteinExistence type="predicted"/>
<gene>
    <name evidence="3" type="ORF">P343_15555</name>
</gene>
<organism evidence="3 4">
    <name type="scientific">Sporolactobacillus laevolacticus DSM 442</name>
    <dbReference type="NCBI Taxonomy" id="1395513"/>
    <lineage>
        <taxon>Bacteria</taxon>
        <taxon>Bacillati</taxon>
        <taxon>Bacillota</taxon>
        <taxon>Bacilli</taxon>
        <taxon>Bacillales</taxon>
        <taxon>Sporolactobacillaceae</taxon>
        <taxon>Sporolactobacillus</taxon>
    </lineage>
</organism>
<dbReference type="PROSITE" id="PS50995">
    <property type="entry name" value="HTH_MARR_2"/>
    <property type="match status" value="1"/>
</dbReference>
<comment type="caution">
    <text evidence="3">The sequence shown here is derived from an EMBL/GenBank/DDBJ whole genome shotgun (WGS) entry which is preliminary data.</text>
</comment>
<dbReference type="RefSeq" id="WP_023511327.1">
    <property type="nucleotide sequence ID" value="NZ_AWTC01000018.1"/>
</dbReference>
<dbReference type="InterPro" id="IPR036390">
    <property type="entry name" value="WH_DNA-bd_sf"/>
</dbReference>
<dbReference type="SUPFAM" id="SSF46785">
    <property type="entry name" value="Winged helix' DNA-binding domain"/>
    <property type="match status" value="1"/>
</dbReference>
<dbReference type="AlphaFoldDB" id="V6IUN9"/>
<dbReference type="eggNOG" id="COG1846">
    <property type="taxonomic scope" value="Bacteria"/>
</dbReference>
<dbReference type="Proteomes" id="UP000018296">
    <property type="component" value="Unassembled WGS sequence"/>
</dbReference>